<gene>
    <name evidence="1" type="ORF">NMQ05_06220</name>
</gene>
<organism evidence="1 2">
    <name type="scientific">Microbacterium maritypicum</name>
    <name type="common">Microbacterium liquefaciens</name>
    <dbReference type="NCBI Taxonomy" id="33918"/>
    <lineage>
        <taxon>Bacteria</taxon>
        <taxon>Bacillati</taxon>
        <taxon>Actinomycetota</taxon>
        <taxon>Actinomycetes</taxon>
        <taxon>Micrococcales</taxon>
        <taxon>Microbacteriaceae</taxon>
        <taxon>Microbacterium</taxon>
    </lineage>
</organism>
<proteinExistence type="predicted"/>
<evidence type="ECO:0000313" key="1">
    <source>
        <dbReference type="EMBL" id="UTT54175.1"/>
    </source>
</evidence>
<protein>
    <submittedName>
        <fullName evidence="1">Transporter</fullName>
    </submittedName>
</protein>
<keyword evidence="2" id="KW-1185">Reference proteome</keyword>
<evidence type="ECO:0000313" key="2">
    <source>
        <dbReference type="Proteomes" id="UP001060245"/>
    </source>
</evidence>
<dbReference type="Proteomes" id="UP001060245">
    <property type="component" value="Chromosome"/>
</dbReference>
<dbReference type="EMBL" id="CP101471">
    <property type="protein sequence ID" value="UTT54175.1"/>
    <property type="molecule type" value="Genomic_DNA"/>
</dbReference>
<sequence>MSDIGLLYVGAVLIINGVMLLGVMTGRDAAPLNLFVGAMQVFTPTMMVVGAQGDDAVILAASGLYLFGFTYLWVGINALAGLPARGLGWFSLFVAVAAIGFAGATWAQGGRVFVVIWILWAVLWMLFFLVLGLEKQGLTRFTGAVAVTEGIGTAAIPAWLSLTGGLRDSDTLALVYAVAAVLVLPILYALTRVRTAGSSSAEAVAPGVG</sequence>
<accession>A0ACD4B8Y1</accession>
<reference evidence="1" key="1">
    <citation type="submission" date="2022-07" db="EMBL/GenBank/DDBJ databases">
        <title>Complete genome of DND4.</title>
        <authorList>
            <person name="Cao G."/>
        </authorList>
    </citation>
    <scope>NUCLEOTIDE SEQUENCE</scope>
    <source>
        <strain evidence="1">DND4</strain>
    </source>
</reference>
<name>A0ACD4B8Y1_MICMQ</name>